<gene>
    <name evidence="2" type="ORF">N5D09_02215</name>
</gene>
<organism evidence="2 3">
    <name type="scientific">Stutzerimonas stutzeri</name>
    <name type="common">Pseudomonas stutzeri</name>
    <dbReference type="NCBI Taxonomy" id="316"/>
    <lineage>
        <taxon>Bacteria</taxon>
        <taxon>Pseudomonadati</taxon>
        <taxon>Pseudomonadota</taxon>
        <taxon>Gammaproteobacteria</taxon>
        <taxon>Pseudomonadales</taxon>
        <taxon>Pseudomonadaceae</taxon>
        <taxon>Stutzerimonas</taxon>
    </lineage>
</organism>
<dbReference type="AlphaFoldDB" id="A0ABD4XX07"/>
<name>A0ABD4XX07_STUST</name>
<protein>
    <submittedName>
        <fullName evidence="2">Uncharacterized protein</fullName>
    </submittedName>
</protein>
<feature type="transmembrane region" description="Helical" evidence="1">
    <location>
        <begin position="86"/>
        <end position="106"/>
    </location>
</feature>
<dbReference type="RefSeq" id="WP_045666985.1">
    <property type="nucleotide sequence ID" value="NZ_JAOCDG010000003.1"/>
</dbReference>
<comment type="caution">
    <text evidence="2">The sequence shown here is derived from an EMBL/GenBank/DDBJ whole genome shotgun (WGS) entry which is preliminary data.</text>
</comment>
<keyword evidence="1" id="KW-0812">Transmembrane</keyword>
<sequence length="109" mass="12064">MFVPNQYAPAERIIFLVIGVALTWWALDGFLDGEMYLPGRKEGIYLRDGLAVVLGVVGALTGGIACFSALADHYDRRDNEKKYREFFVFCKYVAIAAITSAVVLQLRAG</sequence>
<dbReference type="EMBL" id="JAOCDG010000003">
    <property type="protein sequence ID" value="MDH0686899.1"/>
    <property type="molecule type" value="Genomic_DNA"/>
</dbReference>
<reference evidence="2" key="1">
    <citation type="submission" date="2022-09" db="EMBL/GenBank/DDBJ databases">
        <title>Intensive care unit water sources are persistently colonized with multi-drug resistant bacteria and are the site of extensive horizontal gene transfer of antibiotic resistance genes.</title>
        <authorList>
            <person name="Diorio-Toth L."/>
        </authorList>
    </citation>
    <scope>NUCLEOTIDE SEQUENCE</scope>
    <source>
        <strain evidence="2">GD03864</strain>
    </source>
</reference>
<keyword evidence="1" id="KW-0472">Membrane</keyword>
<dbReference type="Proteomes" id="UP001161139">
    <property type="component" value="Unassembled WGS sequence"/>
</dbReference>
<evidence type="ECO:0000256" key="1">
    <source>
        <dbReference type="SAM" id="Phobius"/>
    </source>
</evidence>
<keyword evidence="1" id="KW-1133">Transmembrane helix</keyword>
<feature type="transmembrane region" description="Helical" evidence="1">
    <location>
        <begin position="12"/>
        <end position="31"/>
    </location>
</feature>
<proteinExistence type="predicted"/>
<feature type="transmembrane region" description="Helical" evidence="1">
    <location>
        <begin position="51"/>
        <end position="74"/>
    </location>
</feature>
<evidence type="ECO:0000313" key="3">
    <source>
        <dbReference type="Proteomes" id="UP001161139"/>
    </source>
</evidence>
<evidence type="ECO:0000313" key="2">
    <source>
        <dbReference type="EMBL" id="MDH0686899.1"/>
    </source>
</evidence>
<accession>A0ABD4XX07</accession>